<evidence type="ECO:0000313" key="4">
    <source>
        <dbReference type="EMBL" id="NGM11957.1"/>
    </source>
</evidence>
<dbReference type="Proteomes" id="UP000478148">
    <property type="component" value="Unassembled WGS sequence"/>
</dbReference>
<keyword evidence="2" id="KW-0472">Membrane</keyword>
<dbReference type="RefSeq" id="WP_164445786.1">
    <property type="nucleotide sequence ID" value="NZ_SAIY01000001.1"/>
</dbReference>
<keyword evidence="5" id="KW-1185">Reference proteome</keyword>
<feature type="signal peptide" evidence="3">
    <location>
        <begin position="1"/>
        <end position="26"/>
    </location>
</feature>
<sequence length="310" mass="31120">MKTLRSVMAMTMVAALLLGTASPAAAVAVTITSGAPRSPMVLGQVYAIHTVEATGGTEPYRLSVSAGSLPPGMLVVGNSLGGSPTTAGTYTLTLRMTDAAGQFAERTATIEVREPTVEITSGAPRSPMVLGQVYAIHTVEATGGTEPYRLSVSAGSLPPGMLLVGNSLGGSPTTAGTYPATLRMTDKNGFFGEQDVTIVVAEAATPTPTPTATPTVPSPTPTGPSATPTGPSATPTAPTATPTPVDPTSTPSASPPAPVPSPSKTSGAWLPVTGSNSTLVLLSLGVLAFSIGGILLVVTVNRRRRFSTPE</sequence>
<feature type="chain" id="PRO_5026722836" description="LPXTG cell wall anchor domain-containing protein" evidence="3">
    <location>
        <begin position="27"/>
        <end position="310"/>
    </location>
</feature>
<dbReference type="EMBL" id="SAIY01000001">
    <property type="protein sequence ID" value="NGM11957.1"/>
    <property type="molecule type" value="Genomic_DNA"/>
</dbReference>
<dbReference type="Pfam" id="PF05345">
    <property type="entry name" value="He_PIG"/>
    <property type="match status" value="2"/>
</dbReference>
<feature type="compositionally biased region" description="Low complexity" evidence="1">
    <location>
        <begin position="223"/>
        <end position="252"/>
    </location>
</feature>
<comment type="caution">
    <text evidence="4">The sequence shown here is derived from an EMBL/GenBank/DDBJ whole genome shotgun (WGS) entry which is preliminary data.</text>
</comment>
<evidence type="ECO:0000256" key="3">
    <source>
        <dbReference type="SAM" id="SignalP"/>
    </source>
</evidence>
<evidence type="ECO:0000256" key="2">
    <source>
        <dbReference type="SAM" id="Phobius"/>
    </source>
</evidence>
<dbReference type="PRINTS" id="PR01217">
    <property type="entry name" value="PRICHEXTENSN"/>
</dbReference>
<organism evidence="4 5">
    <name type="scientific">Verrucosispora sioxanthis</name>
    <dbReference type="NCBI Taxonomy" id="2499994"/>
    <lineage>
        <taxon>Bacteria</taxon>
        <taxon>Bacillati</taxon>
        <taxon>Actinomycetota</taxon>
        <taxon>Actinomycetes</taxon>
        <taxon>Micromonosporales</taxon>
        <taxon>Micromonosporaceae</taxon>
        <taxon>Micromonospora</taxon>
    </lineage>
</organism>
<protein>
    <recommendedName>
        <fullName evidence="6">LPXTG cell wall anchor domain-containing protein</fullName>
    </recommendedName>
</protein>
<dbReference type="Gene3D" id="2.60.40.10">
    <property type="entry name" value="Immunoglobulins"/>
    <property type="match status" value="2"/>
</dbReference>
<name>A0A6M1L1K4_9ACTN</name>
<keyword evidence="2" id="KW-0812">Transmembrane</keyword>
<keyword evidence="2" id="KW-1133">Transmembrane helix</keyword>
<feature type="transmembrane region" description="Helical" evidence="2">
    <location>
        <begin position="279"/>
        <end position="300"/>
    </location>
</feature>
<evidence type="ECO:0000256" key="1">
    <source>
        <dbReference type="SAM" id="MobiDB-lite"/>
    </source>
</evidence>
<evidence type="ECO:0008006" key="6">
    <source>
        <dbReference type="Google" id="ProtNLM"/>
    </source>
</evidence>
<proteinExistence type="predicted"/>
<keyword evidence="3" id="KW-0732">Signal</keyword>
<dbReference type="AlphaFoldDB" id="A0A6M1L1K4"/>
<accession>A0A6M1L1K4</accession>
<dbReference type="InterPro" id="IPR013783">
    <property type="entry name" value="Ig-like_fold"/>
</dbReference>
<feature type="region of interest" description="Disordered" evidence="1">
    <location>
        <begin position="205"/>
        <end position="265"/>
    </location>
</feature>
<reference evidence="4 5" key="1">
    <citation type="submission" date="2020-02" db="EMBL/GenBank/DDBJ databases">
        <title>Draft Genome Sequence of Verrucosispora sp. Strain CWR15, Isolated from Gulf of Mexico Sponge.</title>
        <authorList>
            <person name="Kennedy S.J."/>
            <person name="Cella E."/>
            <person name="Azarian T."/>
            <person name="Baker B.J."/>
            <person name="Shaw L.N."/>
        </authorList>
    </citation>
    <scope>NUCLEOTIDE SEQUENCE [LARGE SCALE GENOMIC DNA]</scope>
    <source>
        <strain evidence="4 5">CWR15</strain>
    </source>
</reference>
<evidence type="ECO:0000313" key="5">
    <source>
        <dbReference type="Proteomes" id="UP000478148"/>
    </source>
</evidence>
<dbReference type="GO" id="GO:0005975">
    <property type="term" value="P:carbohydrate metabolic process"/>
    <property type="evidence" value="ECO:0007669"/>
    <property type="project" value="UniProtKB-ARBA"/>
</dbReference>
<feature type="compositionally biased region" description="Pro residues" evidence="1">
    <location>
        <begin position="207"/>
        <end position="222"/>
    </location>
</feature>
<gene>
    <name evidence="4" type="ORF">ENC19_04350</name>
</gene>